<evidence type="ECO:0000313" key="2">
    <source>
        <dbReference type="EMBL" id="RFU28781.1"/>
    </source>
</evidence>
<dbReference type="AlphaFoldDB" id="A0A3E2H676"/>
<evidence type="ECO:0000256" key="1">
    <source>
        <dbReference type="SAM" id="MobiDB-lite"/>
    </source>
</evidence>
<feature type="region of interest" description="Disordered" evidence="1">
    <location>
        <begin position="1"/>
        <end position="45"/>
    </location>
</feature>
<feature type="non-terminal residue" evidence="2">
    <location>
        <position position="258"/>
    </location>
</feature>
<accession>A0A3E2H676</accession>
<dbReference type="Proteomes" id="UP000258309">
    <property type="component" value="Unassembled WGS sequence"/>
</dbReference>
<feature type="non-terminal residue" evidence="2">
    <location>
        <position position="1"/>
    </location>
</feature>
<sequence length="258" mass="28523">MPEASERGLRGDELLLEQKTKREKKRAARDEALRRKGQPRSSGFTSCLEKFLDSQEQPKLQQRPTQRKSSFSLASVSYRSHGSGQKSWCGKSLGTRWVWVGQGRGGDGTAPTSSSDSGKGTIVEAASLQLKPVNPNSILPVRCPRADETPSQKDRDLNDARGFHFSSNCECFAARRVTVQVQYRTSTMLAGGLRKGRNGRAGVIASAIRQTKQGCRGVQIATLDIPQYFAFGRYEDKQQTLAATAPKENSVNRKKNRF</sequence>
<keyword evidence="3" id="KW-1185">Reference proteome</keyword>
<reference evidence="2 3" key="1">
    <citation type="submission" date="2018-05" db="EMBL/GenBank/DDBJ databases">
        <title>Draft genome sequence of Scytalidium lignicola DSM 105466, a ubiquitous saprotrophic fungus.</title>
        <authorList>
            <person name="Buettner E."/>
            <person name="Gebauer A.M."/>
            <person name="Hofrichter M."/>
            <person name="Liers C."/>
            <person name="Kellner H."/>
        </authorList>
    </citation>
    <scope>NUCLEOTIDE SEQUENCE [LARGE SCALE GENOMIC DNA]</scope>
    <source>
        <strain evidence="2 3">DSM 105466</strain>
    </source>
</reference>
<evidence type="ECO:0000313" key="3">
    <source>
        <dbReference type="Proteomes" id="UP000258309"/>
    </source>
</evidence>
<gene>
    <name evidence="2" type="ORF">B7463_g7573</name>
</gene>
<comment type="caution">
    <text evidence="2">The sequence shown here is derived from an EMBL/GenBank/DDBJ whole genome shotgun (WGS) entry which is preliminary data.</text>
</comment>
<name>A0A3E2H676_SCYLI</name>
<protein>
    <submittedName>
        <fullName evidence="2">Uncharacterized protein</fullName>
    </submittedName>
</protein>
<feature type="compositionally biased region" description="Basic and acidic residues" evidence="1">
    <location>
        <begin position="1"/>
        <end position="20"/>
    </location>
</feature>
<proteinExistence type="predicted"/>
<organism evidence="2 3">
    <name type="scientific">Scytalidium lignicola</name>
    <name type="common">Hyphomycete</name>
    <dbReference type="NCBI Taxonomy" id="5539"/>
    <lineage>
        <taxon>Eukaryota</taxon>
        <taxon>Fungi</taxon>
        <taxon>Dikarya</taxon>
        <taxon>Ascomycota</taxon>
        <taxon>Pezizomycotina</taxon>
        <taxon>Leotiomycetes</taxon>
        <taxon>Leotiomycetes incertae sedis</taxon>
        <taxon>Scytalidium</taxon>
    </lineage>
</organism>
<dbReference type="EMBL" id="NCSJ02000151">
    <property type="protein sequence ID" value="RFU28781.1"/>
    <property type="molecule type" value="Genomic_DNA"/>
</dbReference>